<name>A0A7W3U2T8_9GAMM</name>
<evidence type="ECO:0000313" key="1">
    <source>
        <dbReference type="EMBL" id="MBB1087921.1"/>
    </source>
</evidence>
<protein>
    <submittedName>
        <fullName evidence="1">Uncharacterized protein</fullName>
    </submittedName>
</protein>
<organism evidence="1 2">
    <name type="scientific">Marilutibacter penaei</name>
    <dbReference type="NCBI Taxonomy" id="2759900"/>
    <lineage>
        <taxon>Bacteria</taxon>
        <taxon>Pseudomonadati</taxon>
        <taxon>Pseudomonadota</taxon>
        <taxon>Gammaproteobacteria</taxon>
        <taxon>Lysobacterales</taxon>
        <taxon>Lysobacteraceae</taxon>
        <taxon>Marilutibacter</taxon>
    </lineage>
</organism>
<dbReference type="AlphaFoldDB" id="A0A7W3U2T8"/>
<comment type="caution">
    <text evidence="1">The sequence shown here is derived from an EMBL/GenBank/DDBJ whole genome shotgun (WGS) entry which is preliminary data.</text>
</comment>
<reference evidence="1 2" key="1">
    <citation type="submission" date="2020-07" db="EMBL/GenBank/DDBJ databases">
        <authorList>
            <person name="Xu S."/>
            <person name="Li A."/>
        </authorList>
    </citation>
    <scope>NUCLEOTIDE SEQUENCE [LARGE SCALE GENOMIC DNA]</scope>
    <source>
        <strain evidence="1 2">SG-8</strain>
    </source>
</reference>
<proteinExistence type="predicted"/>
<dbReference type="Proteomes" id="UP000552587">
    <property type="component" value="Unassembled WGS sequence"/>
</dbReference>
<gene>
    <name evidence="1" type="ORF">H4F99_05385</name>
</gene>
<sequence length="139" mass="14484">MFGLFNKAPPEGDLALVKQALGKDVAVLVSASCCTQGTADIDARAEEAVRKALDDAGLDWPVLNLTLTQAQRALGALEGRLDPAEARLAGQVSELFMSHGLTAFPVVMVSQRLVSFGGAPDVALVRTALDTLPSHESAA</sequence>
<dbReference type="EMBL" id="JACHTE010000003">
    <property type="protein sequence ID" value="MBB1087921.1"/>
    <property type="molecule type" value="Genomic_DNA"/>
</dbReference>
<dbReference type="RefSeq" id="WP_182668701.1">
    <property type="nucleotide sequence ID" value="NZ_JACHTE010000003.1"/>
</dbReference>
<accession>A0A7W3U2T8</accession>
<keyword evidence="2" id="KW-1185">Reference proteome</keyword>
<evidence type="ECO:0000313" key="2">
    <source>
        <dbReference type="Proteomes" id="UP000552587"/>
    </source>
</evidence>